<evidence type="ECO:0000256" key="9">
    <source>
        <dbReference type="ARBA" id="ARBA00023136"/>
    </source>
</evidence>
<keyword evidence="7" id="KW-0915">Sodium</keyword>
<comment type="subcellular location">
    <subcellularLocation>
        <location evidence="1">Membrane</location>
        <topology evidence="1">Multi-pass membrane protein</topology>
    </subcellularLocation>
</comment>
<evidence type="ECO:0000256" key="12">
    <source>
        <dbReference type="RuleBase" id="RU000679"/>
    </source>
</evidence>
<protein>
    <submittedName>
        <fullName evidence="15">Uncharacterized protein</fullName>
    </submittedName>
</protein>
<proteinExistence type="inferred from homology"/>
<dbReference type="HOGENOM" id="CLU_044404_0_0_1"/>
<dbReference type="EMBL" id="CAEY01001012">
    <property type="status" value="NOT_ANNOTATED_CDS"/>
    <property type="molecule type" value="Genomic_DNA"/>
</dbReference>
<dbReference type="GO" id="GO:0016020">
    <property type="term" value="C:membrane"/>
    <property type="evidence" value="ECO:0007669"/>
    <property type="project" value="UniProtKB-SubCell"/>
</dbReference>
<evidence type="ECO:0000256" key="7">
    <source>
        <dbReference type="ARBA" id="ARBA00023053"/>
    </source>
</evidence>
<keyword evidence="5 12" id="KW-0812">Transmembrane</keyword>
<keyword evidence="4 12" id="KW-0894">Sodium channel</keyword>
<dbReference type="EnsemblMetazoa" id="tetur35g00410.1">
    <property type="protein sequence ID" value="tetur35g00410.1"/>
    <property type="gene ID" value="tetur35g00410"/>
</dbReference>
<evidence type="ECO:0000256" key="5">
    <source>
        <dbReference type="ARBA" id="ARBA00022692"/>
    </source>
</evidence>
<keyword evidence="10 12" id="KW-0739">Sodium transport</keyword>
<evidence type="ECO:0000256" key="4">
    <source>
        <dbReference type="ARBA" id="ARBA00022461"/>
    </source>
</evidence>
<keyword evidence="8 12" id="KW-0406">Ion transport</keyword>
<reference evidence="15" key="2">
    <citation type="submission" date="2015-06" db="UniProtKB">
        <authorList>
            <consortium name="EnsemblMetazoa"/>
        </authorList>
    </citation>
    <scope>IDENTIFICATION</scope>
</reference>
<reference evidence="16" key="1">
    <citation type="submission" date="2011-08" db="EMBL/GenBank/DDBJ databases">
        <authorList>
            <person name="Rombauts S."/>
        </authorList>
    </citation>
    <scope>NUCLEOTIDE SEQUENCE</scope>
    <source>
        <strain evidence="16">London</strain>
    </source>
</reference>
<feature type="region of interest" description="Disordered" evidence="13">
    <location>
        <begin position="1"/>
        <end position="20"/>
    </location>
</feature>
<evidence type="ECO:0000256" key="2">
    <source>
        <dbReference type="ARBA" id="ARBA00007193"/>
    </source>
</evidence>
<evidence type="ECO:0000256" key="6">
    <source>
        <dbReference type="ARBA" id="ARBA00022989"/>
    </source>
</evidence>
<dbReference type="GO" id="GO:0005272">
    <property type="term" value="F:sodium channel activity"/>
    <property type="evidence" value="ECO:0007669"/>
    <property type="project" value="UniProtKB-KW"/>
</dbReference>
<keyword evidence="6 14" id="KW-1133">Transmembrane helix</keyword>
<evidence type="ECO:0000256" key="11">
    <source>
        <dbReference type="ARBA" id="ARBA00023303"/>
    </source>
</evidence>
<dbReference type="Proteomes" id="UP000015104">
    <property type="component" value="Unassembled WGS sequence"/>
</dbReference>
<evidence type="ECO:0000256" key="14">
    <source>
        <dbReference type="SAM" id="Phobius"/>
    </source>
</evidence>
<dbReference type="Pfam" id="PF00858">
    <property type="entry name" value="ASC"/>
    <property type="match status" value="1"/>
</dbReference>
<evidence type="ECO:0000256" key="13">
    <source>
        <dbReference type="SAM" id="MobiDB-lite"/>
    </source>
</evidence>
<keyword evidence="11 12" id="KW-0407">Ion channel</keyword>
<name>T1L367_TETUR</name>
<accession>T1L367</accession>
<feature type="compositionally biased region" description="Polar residues" evidence="13">
    <location>
        <begin position="1"/>
        <end position="10"/>
    </location>
</feature>
<feature type="transmembrane region" description="Helical" evidence="14">
    <location>
        <begin position="27"/>
        <end position="55"/>
    </location>
</feature>
<evidence type="ECO:0000256" key="10">
    <source>
        <dbReference type="ARBA" id="ARBA00023201"/>
    </source>
</evidence>
<evidence type="ECO:0000313" key="16">
    <source>
        <dbReference type="Proteomes" id="UP000015104"/>
    </source>
</evidence>
<sequence>MKSDWKNTGNPIEPKPASKPKSQKTQWYYILDLIILIGATIGCIYQTILVTTVYLEQQVITDIRIQFSDVVRIPDLSICLYFYNFVSYSNLKGKEPKIFARLKSKFPTVTNQSTFNEWKFSSDAITFLTVEFSRLTVSQMMETMIETHQLIEKVVPTIRQIDLVNNVNLDDVNDCSVQTTVKEPYICMTVNCPILSYHQLQQKDLELTKYLGTVIAIYFNHELFATTEEYYVYLHPTGTLPYGTQMSSVTIVTEENSHKFFIEYKGFQANLLPPPYTTKCKNYTLDGFKSQNHALEACRNNASLERFGCGFYSDVMNANSNARLGISDYYLNYGDPRRRKVINEIYDNCSRLHWAPDCRQKYFVPRIQKVARIDSSSDLLCLSMPTEPDITNSCLPKLPLFEYLIYLGSILGTWFGFSVLSSSPAIFKWAFDLIGVLTSSRPTKGHILRNTNVKGKSRGKLKDRRSSSGSSKNFRQSVEAMKGIRQLRPKVHYWDDYFR</sequence>
<feature type="region of interest" description="Disordered" evidence="13">
    <location>
        <begin position="454"/>
        <end position="475"/>
    </location>
</feature>
<comment type="similarity">
    <text evidence="2 12">Belongs to the amiloride-sensitive sodium channel (TC 1.A.6) family.</text>
</comment>
<evidence type="ECO:0000256" key="8">
    <source>
        <dbReference type="ARBA" id="ARBA00023065"/>
    </source>
</evidence>
<evidence type="ECO:0000313" key="15">
    <source>
        <dbReference type="EnsemblMetazoa" id="tetur35g00410.1"/>
    </source>
</evidence>
<dbReference type="InterPro" id="IPR001873">
    <property type="entry name" value="ENaC"/>
</dbReference>
<keyword evidence="3 12" id="KW-0813">Transport</keyword>
<dbReference type="AlphaFoldDB" id="T1L367"/>
<evidence type="ECO:0000256" key="1">
    <source>
        <dbReference type="ARBA" id="ARBA00004141"/>
    </source>
</evidence>
<keyword evidence="16" id="KW-1185">Reference proteome</keyword>
<organism evidence="15 16">
    <name type="scientific">Tetranychus urticae</name>
    <name type="common">Two-spotted spider mite</name>
    <dbReference type="NCBI Taxonomy" id="32264"/>
    <lineage>
        <taxon>Eukaryota</taxon>
        <taxon>Metazoa</taxon>
        <taxon>Ecdysozoa</taxon>
        <taxon>Arthropoda</taxon>
        <taxon>Chelicerata</taxon>
        <taxon>Arachnida</taxon>
        <taxon>Acari</taxon>
        <taxon>Acariformes</taxon>
        <taxon>Trombidiformes</taxon>
        <taxon>Prostigmata</taxon>
        <taxon>Eleutherengona</taxon>
        <taxon>Raphignathae</taxon>
        <taxon>Tetranychoidea</taxon>
        <taxon>Tetranychidae</taxon>
        <taxon>Tetranychus</taxon>
    </lineage>
</organism>
<evidence type="ECO:0000256" key="3">
    <source>
        <dbReference type="ARBA" id="ARBA00022448"/>
    </source>
</evidence>
<keyword evidence="9 14" id="KW-0472">Membrane</keyword>